<keyword evidence="1" id="KW-0863">Zinc-finger</keyword>
<protein>
    <recommendedName>
        <fullName evidence="3">C2H2-type domain-containing protein</fullName>
    </recommendedName>
</protein>
<evidence type="ECO:0000256" key="1">
    <source>
        <dbReference type="PROSITE-ProRule" id="PRU00042"/>
    </source>
</evidence>
<dbReference type="EMBL" id="CAJEWN010000002">
    <property type="protein sequence ID" value="CAD2123892.1"/>
    <property type="molecule type" value="Genomic_DNA"/>
</dbReference>
<feature type="compositionally biased region" description="Polar residues" evidence="2">
    <location>
        <begin position="204"/>
        <end position="213"/>
    </location>
</feature>
<keyword evidence="1" id="KW-0862">Zinc</keyword>
<evidence type="ECO:0000313" key="4">
    <source>
        <dbReference type="EMBL" id="CAD2123892.1"/>
    </source>
</evidence>
<dbReference type="Proteomes" id="UP000580250">
    <property type="component" value="Unassembled WGS sequence"/>
</dbReference>
<proteinExistence type="predicted"/>
<dbReference type="InterPro" id="IPR013087">
    <property type="entry name" value="Znf_C2H2_type"/>
</dbReference>
<sequence length="551" mass="60495">MYFKQKYFLLNRLKMEQAITTINNSLPLQQQKHEWKDDPLQMLAKQCDTISGDEDKINKQQMGNKRKYLNGNSNNNDFGGKNGQNKIKIKSPNKLDQTAMPNVVPPFMPPPNGFGLSHPMQLAAAAFLHPLMPTQRPPTFTPSNNFCPPNSSPFTSPAQLHFMQQLMAAAVQQQQQLPPPPPPLPPTNLQTQQQLPPNFLPSMFPQQHPQNPSGIPLPANMPVPARKLDQRPPSVNNQFNNNNQQNSDIEAATLAMAMFQQQQNNSFGQGLASNGGTTMTQQTVDNSLLAQQILQQPIPALLMAAACGQLPSQFACPYRLREGQPCGRLFNSDDQLFAHYKSAHIAQMSSPSAVSSTTEGPAVSTPSTTIQTPTTTTANGRPKITKNSPTGIQQQTTTNNHQSNNNKNFGWHQQLFQSPLGFIPTQPFLGPPLTTQPPPPQPTTATTMIGAQNHRFHPYSQPNQGNQQITKSVQMPPPLPSFQQQMALALNLMANSDVSSLQQFAQNTNNNIPPPPPSELNSNSQLAALAAMANSLGEIIKHKLLEVIKNK</sequence>
<comment type="caution">
    <text evidence="4">The sequence shown here is derived from an EMBL/GenBank/DDBJ whole genome shotgun (WGS) entry which is preliminary data.</text>
</comment>
<dbReference type="AlphaFoldDB" id="A0A6V7TIS7"/>
<organism evidence="4 5">
    <name type="scientific">Meloidogyne enterolobii</name>
    <name type="common">Root-knot nematode worm</name>
    <name type="synonym">Meloidogyne mayaguensis</name>
    <dbReference type="NCBI Taxonomy" id="390850"/>
    <lineage>
        <taxon>Eukaryota</taxon>
        <taxon>Metazoa</taxon>
        <taxon>Ecdysozoa</taxon>
        <taxon>Nematoda</taxon>
        <taxon>Chromadorea</taxon>
        <taxon>Rhabditida</taxon>
        <taxon>Tylenchina</taxon>
        <taxon>Tylenchomorpha</taxon>
        <taxon>Tylenchoidea</taxon>
        <taxon>Meloidogynidae</taxon>
        <taxon>Meloidogyninae</taxon>
        <taxon>Meloidogyne</taxon>
    </lineage>
</organism>
<accession>A0A6V7TIS7</accession>
<dbReference type="OrthoDB" id="5900931at2759"/>
<reference evidence="4 5" key="1">
    <citation type="submission" date="2020-08" db="EMBL/GenBank/DDBJ databases">
        <authorList>
            <person name="Koutsovoulos G."/>
            <person name="Danchin GJ E."/>
        </authorList>
    </citation>
    <scope>NUCLEOTIDE SEQUENCE [LARGE SCALE GENOMIC DNA]</scope>
</reference>
<feature type="region of interest" description="Disordered" evidence="2">
    <location>
        <begin position="62"/>
        <end position="87"/>
    </location>
</feature>
<feature type="domain" description="C2H2-type" evidence="3">
    <location>
        <begin position="314"/>
        <end position="349"/>
    </location>
</feature>
<dbReference type="GO" id="GO:0008270">
    <property type="term" value="F:zinc ion binding"/>
    <property type="evidence" value="ECO:0007669"/>
    <property type="project" value="UniProtKB-KW"/>
</dbReference>
<evidence type="ECO:0000259" key="3">
    <source>
        <dbReference type="PROSITE" id="PS50157"/>
    </source>
</evidence>
<feature type="region of interest" description="Disordered" evidence="2">
    <location>
        <begin position="171"/>
        <end position="230"/>
    </location>
</feature>
<feature type="compositionally biased region" description="Low complexity" evidence="2">
    <location>
        <begin position="390"/>
        <end position="408"/>
    </location>
</feature>
<evidence type="ECO:0000256" key="2">
    <source>
        <dbReference type="SAM" id="MobiDB-lite"/>
    </source>
</evidence>
<evidence type="ECO:0000313" key="5">
    <source>
        <dbReference type="Proteomes" id="UP000580250"/>
    </source>
</evidence>
<dbReference type="PROSITE" id="PS50157">
    <property type="entry name" value="ZINC_FINGER_C2H2_2"/>
    <property type="match status" value="1"/>
</dbReference>
<feature type="compositionally biased region" description="Pro residues" evidence="2">
    <location>
        <begin position="177"/>
        <end position="186"/>
    </location>
</feature>
<gene>
    <name evidence="4" type="ORF">MENT_LOCUS643</name>
</gene>
<keyword evidence="1" id="KW-0479">Metal-binding</keyword>
<feature type="compositionally biased region" description="Low complexity" evidence="2">
    <location>
        <begin position="364"/>
        <end position="377"/>
    </location>
</feature>
<feature type="region of interest" description="Disordered" evidence="2">
    <location>
        <begin position="351"/>
        <end position="409"/>
    </location>
</feature>
<name>A0A6V7TIS7_MELEN</name>
<feature type="compositionally biased region" description="Low complexity" evidence="2">
    <location>
        <begin position="187"/>
        <end position="201"/>
    </location>
</feature>